<keyword evidence="2" id="KW-1185">Reference proteome</keyword>
<protein>
    <submittedName>
        <fullName evidence="1">Uncharacterized protein</fullName>
    </submittedName>
</protein>
<accession>A0A261ES06</accession>
<dbReference type="AlphaFoldDB" id="A0A261ES06"/>
<dbReference type="InterPro" id="IPR025530">
    <property type="entry name" value="DUF4417"/>
</dbReference>
<comment type="caution">
    <text evidence="1">The sequence shown here is derived from an EMBL/GenBank/DDBJ whole genome shotgun (WGS) entry which is preliminary data.</text>
</comment>
<dbReference type="Pfam" id="PF14386">
    <property type="entry name" value="DUF4417"/>
    <property type="match status" value="1"/>
</dbReference>
<name>A0A261ES06_9BIFI</name>
<proteinExistence type="predicted"/>
<sequence>MRKANVQPIQKGPMAQISTTRRKLTELSRLPTNNRYGIPFVRKQLINLNNVDLISFTDICPETKTETLINRVKGVHFFIDDDRFRAVVKDPDKYVDKLRPYRFVLTPDVSQYADLPLCWQITAVERNRMCGAMWQQNGLVVIPTVSWGSRDSYSVSFLGIEKESIVAVATYGCRKRERHSWTGTRRCSRPSSRAPSSATAPRSMVWKARYSRSTPCPRERWIEMGGRGTYSTGQEPEQKYHAVGEIDGVKILEPIDGKQWKLPEENHSSTEYIFLYPDGTFHQYREYNEDHTARFDIDYHPAKKELGTGRQPILHIHEYHNENGTWKRGAARFMTEEEYTTYKRFFVNVPEGAYLP</sequence>
<evidence type="ECO:0000313" key="1">
    <source>
        <dbReference type="EMBL" id="OZG49650.1"/>
    </source>
</evidence>
<dbReference type="Proteomes" id="UP000216454">
    <property type="component" value="Unassembled WGS sequence"/>
</dbReference>
<gene>
    <name evidence="1" type="ORF">PSSU_1474</name>
</gene>
<dbReference type="EMBL" id="MWWQ01000014">
    <property type="protein sequence ID" value="OZG49650.1"/>
    <property type="molecule type" value="Genomic_DNA"/>
</dbReference>
<organism evidence="1 2">
    <name type="scientific">Pseudoscardovia suis</name>
    <dbReference type="NCBI Taxonomy" id="987063"/>
    <lineage>
        <taxon>Bacteria</taxon>
        <taxon>Bacillati</taxon>
        <taxon>Actinomycetota</taxon>
        <taxon>Actinomycetes</taxon>
        <taxon>Bifidobacteriales</taxon>
        <taxon>Bifidobacteriaceae</taxon>
        <taxon>Pseudoscardovia</taxon>
    </lineage>
</organism>
<reference evidence="1 2" key="1">
    <citation type="journal article" date="2017" name="BMC Genomics">
        <title>Comparative genomic and phylogenomic analyses of the Bifidobacteriaceae family.</title>
        <authorList>
            <person name="Lugli G.A."/>
            <person name="Milani C."/>
            <person name="Turroni F."/>
            <person name="Duranti S."/>
            <person name="Mancabelli L."/>
            <person name="Mangifesta M."/>
            <person name="Ferrario C."/>
            <person name="Modesto M."/>
            <person name="Mattarelli P."/>
            <person name="Jiri K."/>
            <person name="van Sinderen D."/>
            <person name="Ventura M."/>
        </authorList>
    </citation>
    <scope>NUCLEOTIDE SEQUENCE [LARGE SCALE GENOMIC DNA]</scope>
    <source>
        <strain evidence="1 2">DSM 24744</strain>
    </source>
</reference>
<evidence type="ECO:0000313" key="2">
    <source>
        <dbReference type="Proteomes" id="UP000216454"/>
    </source>
</evidence>